<dbReference type="EMBL" id="HE580267">
    <property type="protein sequence ID" value="CCD22398.1"/>
    <property type="molecule type" value="Genomic_DNA"/>
</dbReference>
<dbReference type="STRING" id="1071378.G0W3L0"/>
<dbReference type="OMA" id="WNTEINE"/>
<keyword evidence="8" id="KW-1185">Reference proteome</keyword>
<evidence type="ECO:0000313" key="8">
    <source>
        <dbReference type="Proteomes" id="UP000000689"/>
    </source>
</evidence>
<dbReference type="OrthoDB" id="4033625at2759"/>
<dbReference type="InterPro" id="IPR019585">
    <property type="entry name" value="Rpn7/CSN1"/>
</dbReference>
<dbReference type="PANTHER" id="PTHR14145">
    <property type="entry name" value="26S PROTESOME SUBUNIT 6"/>
    <property type="match status" value="1"/>
</dbReference>
<accession>G0W3L0</accession>
<evidence type="ECO:0000256" key="1">
    <source>
        <dbReference type="ARBA" id="ARBA00004123"/>
    </source>
</evidence>
<dbReference type="GO" id="GO:0005737">
    <property type="term" value="C:cytoplasm"/>
    <property type="evidence" value="ECO:0007669"/>
    <property type="project" value="UniProtKB-SubCell"/>
</dbReference>
<comment type="subcellular location">
    <subcellularLocation>
        <location evidence="2">Cytoplasm</location>
    </subcellularLocation>
    <subcellularLocation>
        <location evidence="1">Nucleus</location>
    </subcellularLocation>
</comment>
<dbReference type="Proteomes" id="UP000000689">
    <property type="component" value="Chromosome 1"/>
</dbReference>
<protein>
    <recommendedName>
        <fullName evidence="6">PCI domain-containing protein</fullName>
    </recommendedName>
</protein>
<dbReference type="PANTHER" id="PTHR14145:SF2">
    <property type="entry name" value="COP9 SIGNALOSOME COMPLEX SUBUNIT 1"/>
    <property type="match status" value="1"/>
</dbReference>
<evidence type="ECO:0000313" key="7">
    <source>
        <dbReference type="EMBL" id="CCD22398.1"/>
    </source>
</evidence>
<keyword evidence="5" id="KW-0539">Nucleus</keyword>
<name>G0W3L0_NAUDC</name>
<dbReference type="eggNOG" id="ENOG502RK42">
    <property type="taxonomic scope" value="Eukaryota"/>
</dbReference>
<reference evidence="7 8" key="1">
    <citation type="journal article" date="2011" name="Proc. Natl. Acad. Sci. U.S.A.">
        <title>Evolutionary erosion of yeast sex chromosomes by mating-type switching accidents.</title>
        <authorList>
            <person name="Gordon J.L."/>
            <person name="Armisen D."/>
            <person name="Proux-Wera E."/>
            <person name="Oheigeartaigh S.S."/>
            <person name="Byrne K.P."/>
            <person name="Wolfe K.H."/>
        </authorList>
    </citation>
    <scope>NUCLEOTIDE SEQUENCE [LARGE SCALE GENOMIC DNA]</scope>
    <source>
        <strain evidence="8">ATCC 10597 / BCRC 20456 / CBS 421 / NBRC 0211 / NRRL Y-12639</strain>
    </source>
</reference>
<dbReference type="PROSITE" id="PS50250">
    <property type="entry name" value="PCI"/>
    <property type="match status" value="1"/>
</dbReference>
<dbReference type="GeneID" id="11493418"/>
<dbReference type="HOGENOM" id="CLU_051217_0_0_1"/>
<keyword evidence="4" id="KW-0736">Signalosome</keyword>
<gene>
    <name evidence="7" type="primary">NDAI0A02400</name>
    <name evidence="7" type="ordered locus">NDAI_0A02400</name>
</gene>
<dbReference type="GO" id="GO:0008180">
    <property type="term" value="C:COP9 signalosome"/>
    <property type="evidence" value="ECO:0007669"/>
    <property type="project" value="UniProtKB-KW"/>
</dbReference>
<evidence type="ECO:0000256" key="3">
    <source>
        <dbReference type="ARBA" id="ARBA00022490"/>
    </source>
</evidence>
<evidence type="ECO:0000256" key="4">
    <source>
        <dbReference type="ARBA" id="ARBA00022790"/>
    </source>
</evidence>
<dbReference type="InterPro" id="IPR000717">
    <property type="entry name" value="PCI_dom"/>
</dbReference>
<evidence type="ECO:0000256" key="2">
    <source>
        <dbReference type="ARBA" id="ARBA00004496"/>
    </source>
</evidence>
<dbReference type="AlphaFoldDB" id="G0W3L0"/>
<organism evidence="7 8">
    <name type="scientific">Naumovozyma dairenensis (strain ATCC 10597 / BCRC 20456 / CBS 421 / NBRC 0211 / NRRL Y-12639)</name>
    <name type="common">Saccharomyces dairenensis</name>
    <dbReference type="NCBI Taxonomy" id="1071378"/>
    <lineage>
        <taxon>Eukaryota</taxon>
        <taxon>Fungi</taxon>
        <taxon>Dikarya</taxon>
        <taxon>Ascomycota</taxon>
        <taxon>Saccharomycotina</taxon>
        <taxon>Saccharomycetes</taxon>
        <taxon>Saccharomycetales</taxon>
        <taxon>Saccharomycetaceae</taxon>
        <taxon>Naumovozyma</taxon>
    </lineage>
</organism>
<dbReference type="KEGG" id="ndi:NDAI_0A02400"/>
<proteinExistence type="predicted"/>
<keyword evidence="3" id="KW-0963">Cytoplasm</keyword>
<sequence>MAHSNATDDSETKMMFDQFKGPNMIERAHYLITSNYGTPENKKQWATKALQYLSEINYIMSPHLNAFLKASGYAEVPETVSIQDIPNDQMILLQKIISHEFDEALYSLESKKVPRNEYYRNLEMIMQLLIRAKNYKGAEELEYRMDNIYVNQIHETLKEELDAYQRIQLLSCACLFFEEQYFSCCSNFFKFLENDDGIIDLLKHDSLDPFILNEEFLLMIVISVLVSVPLDNYADFIYLEHLKAFFEVCPLLIECLQLLIDTKFGKFFEIWHEVVGSKYQESPFLNKGWVAAKLMMRSKIYFFYLRISNYIHISYLSKTLGIDINAVREELSLLIESAHLNFKIDGDLVVYKVKHYLEDPVQKLRENQVLIDKELEHRKSQNSELQNIIHHSIVTNEEKFPSSRELSSKLLEDDHMDINDVNTLSDAESLSFEYEVD</sequence>
<dbReference type="RefSeq" id="XP_003667641.1">
    <property type="nucleotide sequence ID" value="XM_003667593.1"/>
</dbReference>
<evidence type="ECO:0000259" key="6">
    <source>
        <dbReference type="PROSITE" id="PS50250"/>
    </source>
</evidence>
<feature type="domain" description="PCI" evidence="6">
    <location>
        <begin position="187"/>
        <end position="358"/>
    </location>
</feature>
<evidence type="ECO:0000256" key="5">
    <source>
        <dbReference type="ARBA" id="ARBA00023242"/>
    </source>
</evidence>